<evidence type="ECO:0000313" key="2">
    <source>
        <dbReference type="EMBL" id="KAL3516164.1"/>
    </source>
</evidence>
<keyword evidence="3" id="KW-1185">Reference proteome</keyword>
<organism evidence="2 3">
    <name type="scientific">Cinchona calisaya</name>
    <dbReference type="NCBI Taxonomy" id="153742"/>
    <lineage>
        <taxon>Eukaryota</taxon>
        <taxon>Viridiplantae</taxon>
        <taxon>Streptophyta</taxon>
        <taxon>Embryophyta</taxon>
        <taxon>Tracheophyta</taxon>
        <taxon>Spermatophyta</taxon>
        <taxon>Magnoliopsida</taxon>
        <taxon>eudicotyledons</taxon>
        <taxon>Gunneridae</taxon>
        <taxon>Pentapetalae</taxon>
        <taxon>asterids</taxon>
        <taxon>lamiids</taxon>
        <taxon>Gentianales</taxon>
        <taxon>Rubiaceae</taxon>
        <taxon>Cinchonoideae</taxon>
        <taxon>Cinchoneae</taxon>
        <taxon>Cinchona</taxon>
    </lineage>
</organism>
<evidence type="ECO:0000259" key="1">
    <source>
        <dbReference type="Pfam" id="PF03108"/>
    </source>
</evidence>
<name>A0ABD2Z9L3_9GENT</name>
<feature type="domain" description="Transposase MuDR plant" evidence="1">
    <location>
        <begin position="15"/>
        <end position="78"/>
    </location>
</feature>
<dbReference type="InterPro" id="IPR004332">
    <property type="entry name" value="Transposase_MuDR"/>
</dbReference>
<dbReference type="EMBL" id="JBJUIK010000010">
    <property type="protein sequence ID" value="KAL3516164.1"/>
    <property type="molecule type" value="Genomic_DNA"/>
</dbReference>
<protein>
    <recommendedName>
        <fullName evidence="1">Transposase MuDR plant domain-containing protein</fullName>
    </recommendedName>
</protein>
<accession>A0ABD2Z9L3</accession>
<dbReference type="AlphaFoldDB" id="A0ABD2Z9L3"/>
<dbReference type="Pfam" id="PF03108">
    <property type="entry name" value="DBD_Tnp_Mut"/>
    <property type="match status" value="1"/>
</dbReference>
<reference evidence="2 3" key="1">
    <citation type="submission" date="2024-11" db="EMBL/GenBank/DDBJ databases">
        <title>A near-complete genome assembly of Cinchona calisaya.</title>
        <authorList>
            <person name="Lian D.C."/>
            <person name="Zhao X.W."/>
            <person name="Wei L."/>
        </authorList>
    </citation>
    <scope>NUCLEOTIDE SEQUENCE [LARGE SCALE GENOMIC DNA]</scope>
    <source>
        <tissue evidence="2">Nenye</tissue>
    </source>
</reference>
<gene>
    <name evidence="2" type="ORF">ACH5RR_023066</name>
</gene>
<dbReference type="Proteomes" id="UP001630127">
    <property type="component" value="Unassembled WGS sequence"/>
</dbReference>
<sequence length="152" mass="18318">MDFDPEIEFMKPIFELKVGKRFTNFQVFRRVLIEWNIKEGYKLKWINNDSKRMTATSENGCSWRIHGSIIDKTNTFQIKALRREQYSRRDYQNKHVTLTYLSQKYQFKVRDDPTRGLVGQKGDIRREQMVDVSIPQVYRANRKQKMFLMGLI</sequence>
<evidence type="ECO:0000313" key="3">
    <source>
        <dbReference type="Proteomes" id="UP001630127"/>
    </source>
</evidence>
<proteinExistence type="predicted"/>
<comment type="caution">
    <text evidence="2">The sequence shown here is derived from an EMBL/GenBank/DDBJ whole genome shotgun (WGS) entry which is preliminary data.</text>
</comment>